<sequence length="196" mass="22265">MNVIFVDAENVGQQAIQDIDTRITDKVFVFTNNEQIKSLCHDLMFIAMSGYPVGKNQADFYIIGHLCKALSQVHFDEKKKITFCLHSNDNSLCQAFEFQCQLASIQSTIVNDNPPQMNNSEPHQYTVAELNNVAKIYKVLKQKAMQPSALFKATNIDEKEGAKLLNILFKKELIARSHNNKKIWTVVAELKPELFA</sequence>
<dbReference type="Proteomes" id="UP000032427">
    <property type="component" value="Plasmid pAWOD150"/>
</dbReference>
<geneLocation type="plasmid" evidence="1 2">
    <name>pAWOD150</name>
</geneLocation>
<protein>
    <recommendedName>
        <fullName evidence="3">PIN-like domain-containing protein</fullName>
    </recommendedName>
</protein>
<evidence type="ECO:0008006" key="3">
    <source>
        <dbReference type="Google" id="ProtNLM"/>
    </source>
</evidence>
<proteinExistence type="predicted"/>
<evidence type="ECO:0000313" key="1">
    <source>
        <dbReference type="EMBL" id="CED58028.1"/>
    </source>
</evidence>
<gene>
    <name evidence="1" type="ORF">AWOD_p150_16</name>
</gene>
<dbReference type="EMBL" id="LN554849">
    <property type="protein sequence ID" value="CED58028.1"/>
    <property type="molecule type" value="Genomic_DNA"/>
</dbReference>
<organism evidence="1 2">
    <name type="scientific">Aliivibrio wodanis</name>
    <dbReference type="NCBI Taxonomy" id="80852"/>
    <lineage>
        <taxon>Bacteria</taxon>
        <taxon>Pseudomonadati</taxon>
        <taxon>Pseudomonadota</taxon>
        <taxon>Gammaproteobacteria</taxon>
        <taxon>Vibrionales</taxon>
        <taxon>Vibrionaceae</taxon>
        <taxon>Aliivibrio</taxon>
    </lineage>
</organism>
<keyword evidence="1" id="KW-0614">Plasmid</keyword>
<name>A0A090K2S2_9GAMM</name>
<keyword evidence="2" id="KW-1185">Reference proteome</keyword>
<evidence type="ECO:0000313" key="2">
    <source>
        <dbReference type="Proteomes" id="UP000032427"/>
    </source>
</evidence>
<reference evidence="2" key="1">
    <citation type="submission" date="2014-09" db="EMBL/GenBank/DDBJ databases">
        <authorList>
            <person name="Hjerde E."/>
        </authorList>
    </citation>
    <scope>NUCLEOTIDE SEQUENCE [LARGE SCALE GENOMIC DNA]</scope>
    <source>
        <strain evidence="2">06/09/139</strain>
        <plasmid evidence="2">pAWOD150</plasmid>
    </source>
</reference>
<dbReference type="KEGG" id="awd:AWOD_p150_16"/>
<dbReference type="AlphaFoldDB" id="A0A090K2S2"/>
<dbReference type="PATRIC" id="fig|80852.17.peg.4142"/>
<accession>A0A090K2S2</accession>
<dbReference type="HOGENOM" id="CLU_1577844_0_0_6"/>